<keyword evidence="3" id="KW-0997">Cell inner membrane</keyword>
<evidence type="ECO:0000256" key="2">
    <source>
        <dbReference type="ARBA" id="ARBA00022475"/>
    </source>
</evidence>
<evidence type="ECO:0000256" key="4">
    <source>
        <dbReference type="ARBA" id="ARBA00022692"/>
    </source>
</evidence>
<keyword evidence="10" id="KW-1185">Reference proteome</keyword>
<gene>
    <name evidence="9" type="primary">dctM</name>
    <name evidence="9" type="ORF">MTBBW1_1070006</name>
</gene>
<evidence type="ECO:0000259" key="8">
    <source>
        <dbReference type="Pfam" id="PF06808"/>
    </source>
</evidence>
<dbReference type="Proteomes" id="UP000191931">
    <property type="component" value="Unassembled WGS sequence"/>
</dbReference>
<feature type="transmembrane region" description="Helical" evidence="7">
    <location>
        <begin position="101"/>
        <end position="129"/>
    </location>
</feature>
<feature type="transmembrane region" description="Helical" evidence="7">
    <location>
        <begin position="377"/>
        <end position="395"/>
    </location>
</feature>
<feature type="transmembrane region" description="Helical" evidence="7">
    <location>
        <begin position="321"/>
        <end position="338"/>
    </location>
</feature>
<dbReference type="RefSeq" id="WP_080804157.1">
    <property type="nucleotide sequence ID" value="NZ_LT828545.1"/>
</dbReference>
<dbReference type="GO" id="GO:0005886">
    <property type="term" value="C:plasma membrane"/>
    <property type="evidence" value="ECO:0007669"/>
    <property type="project" value="UniProtKB-SubCell"/>
</dbReference>
<keyword evidence="6 7" id="KW-0472">Membrane</keyword>
<evidence type="ECO:0000313" key="10">
    <source>
        <dbReference type="Proteomes" id="UP000191931"/>
    </source>
</evidence>
<feature type="transmembrane region" description="Helical" evidence="7">
    <location>
        <begin position="180"/>
        <end position="204"/>
    </location>
</feature>
<dbReference type="GO" id="GO:0022857">
    <property type="term" value="F:transmembrane transporter activity"/>
    <property type="evidence" value="ECO:0007669"/>
    <property type="project" value="TreeGrafter"/>
</dbReference>
<feature type="transmembrane region" description="Helical" evidence="7">
    <location>
        <begin position="141"/>
        <end position="168"/>
    </location>
</feature>
<feature type="transmembrane region" description="Helical" evidence="7">
    <location>
        <begin position="350"/>
        <end position="371"/>
    </location>
</feature>
<feature type="transmembrane region" description="Helical" evidence="7">
    <location>
        <begin position="6"/>
        <end position="39"/>
    </location>
</feature>
<dbReference type="NCBIfam" id="TIGR00786">
    <property type="entry name" value="dctM"/>
    <property type="match status" value="1"/>
</dbReference>
<dbReference type="PANTHER" id="PTHR33362:SF5">
    <property type="entry name" value="C4-DICARBOXYLATE TRAP TRANSPORTER LARGE PERMEASE PROTEIN DCTM"/>
    <property type="match status" value="1"/>
</dbReference>
<dbReference type="Pfam" id="PF06808">
    <property type="entry name" value="DctM"/>
    <property type="match status" value="1"/>
</dbReference>
<keyword evidence="4 7" id="KW-0812">Transmembrane</keyword>
<evidence type="ECO:0000256" key="6">
    <source>
        <dbReference type="ARBA" id="ARBA00023136"/>
    </source>
</evidence>
<accession>A0A1W1H5D2</accession>
<evidence type="ECO:0000313" key="9">
    <source>
        <dbReference type="EMBL" id="SLM27690.1"/>
    </source>
</evidence>
<dbReference type="AlphaFoldDB" id="A0A1W1H5D2"/>
<feature type="transmembrane region" description="Helical" evidence="7">
    <location>
        <begin position="407"/>
        <end position="428"/>
    </location>
</feature>
<dbReference type="InterPro" id="IPR004681">
    <property type="entry name" value="TRAP_DctM"/>
</dbReference>
<proteinExistence type="predicted"/>
<sequence>MDLQTVGIAAICVLFVLLLIGMPIGFALAFVGFWGISYITDISVALPTLLRSFDTTFSSYSFTVIPLFVLMGELATVSGLSQGIYEMADKWLRRLPGGLGIATIGACAGFSAICGSSVATAATLGRVALPEMKKYGYDLHLATGSVAAGGTLGFLIPPSIGFVVYGILTEQSIGKLLVSGFIPGFMLTLAYIVIVMLWAIINPLAAPLNYDRIPFKDKIATIRNAWELIVVFFLVMGGIYAGVFTPTEAGAVGAFSLFSVTLLKRKLTLDALLKALTETTRVSVMIFIILSGAYLFTYFMALTMIPTNLSLWLSGMNLSRYVILSIILIGYLLLGCFLDATSMMVLTLPVIFPTIIGLGFNPIWFGVISVLMMEAGLITPPLGLNIFVISGVARVPMEIVFKGAFPFLTAILLVVVLVTIFPEIVLFLPGLL</sequence>
<feature type="transmembrane region" description="Helical" evidence="7">
    <location>
        <begin position="60"/>
        <end position="81"/>
    </location>
</feature>
<protein>
    <submittedName>
        <fullName evidence="9">DctM3</fullName>
    </submittedName>
</protein>
<dbReference type="InterPro" id="IPR010656">
    <property type="entry name" value="DctM"/>
</dbReference>
<organism evidence="9 10">
    <name type="scientific">Desulfamplus magnetovallimortis</name>
    <dbReference type="NCBI Taxonomy" id="1246637"/>
    <lineage>
        <taxon>Bacteria</taxon>
        <taxon>Pseudomonadati</taxon>
        <taxon>Thermodesulfobacteriota</taxon>
        <taxon>Desulfobacteria</taxon>
        <taxon>Desulfobacterales</taxon>
        <taxon>Desulfobacteraceae</taxon>
        <taxon>Desulfamplus</taxon>
    </lineage>
</organism>
<dbReference type="PANTHER" id="PTHR33362">
    <property type="entry name" value="SIALIC ACID TRAP TRANSPORTER PERMEASE PROTEIN SIAT-RELATED"/>
    <property type="match status" value="1"/>
</dbReference>
<evidence type="ECO:0000256" key="1">
    <source>
        <dbReference type="ARBA" id="ARBA00004429"/>
    </source>
</evidence>
<feature type="transmembrane region" description="Helical" evidence="7">
    <location>
        <begin position="225"/>
        <end position="243"/>
    </location>
</feature>
<evidence type="ECO:0000256" key="3">
    <source>
        <dbReference type="ARBA" id="ARBA00022519"/>
    </source>
</evidence>
<feature type="transmembrane region" description="Helical" evidence="7">
    <location>
        <begin position="279"/>
        <end position="301"/>
    </location>
</feature>
<feature type="domain" description="TRAP C4-dicarboxylate transport system permease DctM subunit" evidence="8">
    <location>
        <begin position="11"/>
        <end position="424"/>
    </location>
</feature>
<dbReference type="PIRSF" id="PIRSF006066">
    <property type="entry name" value="HI0050"/>
    <property type="match status" value="1"/>
</dbReference>
<reference evidence="9 10" key="1">
    <citation type="submission" date="2017-03" db="EMBL/GenBank/DDBJ databases">
        <authorList>
            <person name="Afonso C.L."/>
            <person name="Miller P.J."/>
            <person name="Scott M.A."/>
            <person name="Spackman E."/>
            <person name="Goraichik I."/>
            <person name="Dimitrov K.M."/>
            <person name="Suarez D.L."/>
            <person name="Swayne D.E."/>
        </authorList>
    </citation>
    <scope>NUCLEOTIDE SEQUENCE [LARGE SCALE GENOMIC DNA]</scope>
    <source>
        <strain evidence="9">PRJEB14757</strain>
    </source>
</reference>
<evidence type="ECO:0000256" key="5">
    <source>
        <dbReference type="ARBA" id="ARBA00022989"/>
    </source>
</evidence>
<comment type="subcellular location">
    <subcellularLocation>
        <location evidence="1">Cell inner membrane</location>
        <topology evidence="1">Multi-pass membrane protein</topology>
    </subcellularLocation>
</comment>
<dbReference type="EMBL" id="FWEV01000010">
    <property type="protein sequence ID" value="SLM27690.1"/>
    <property type="molecule type" value="Genomic_DNA"/>
</dbReference>
<evidence type="ECO:0000256" key="7">
    <source>
        <dbReference type="SAM" id="Phobius"/>
    </source>
</evidence>
<keyword evidence="2" id="KW-1003">Cell membrane</keyword>
<keyword evidence="5 7" id="KW-1133">Transmembrane helix</keyword>
<dbReference type="STRING" id="1246637.MTBBW1_1070006"/>
<name>A0A1W1H5D2_9BACT</name>
<dbReference type="OrthoDB" id="9785600at2"/>